<dbReference type="Gene3D" id="3.40.50.2300">
    <property type="match status" value="2"/>
</dbReference>
<keyword evidence="2" id="KW-0812">Transmembrane</keyword>
<evidence type="ECO:0000313" key="10">
    <source>
        <dbReference type="Proteomes" id="UP000198669"/>
    </source>
</evidence>
<keyword evidence="9" id="KW-1185">Reference proteome</keyword>
<accession>A0A1L3Q3Z8</accession>
<dbReference type="Proteomes" id="UP000267921">
    <property type="component" value="Unassembled WGS sequence"/>
</dbReference>
<feature type="domain" description="Receptor ligand binding region" evidence="5">
    <location>
        <begin position="55"/>
        <end position="382"/>
    </location>
</feature>
<evidence type="ECO:0000259" key="5">
    <source>
        <dbReference type="Pfam" id="PF01094"/>
    </source>
</evidence>
<dbReference type="EMBL" id="CP017921">
    <property type="protein sequence ID" value="APH39588.1"/>
    <property type="molecule type" value="Genomic_DNA"/>
</dbReference>
<dbReference type="GeneID" id="30583886"/>
<reference evidence="7 11" key="3">
    <citation type="submission" date="2018-10" db="EMBL/GenBank/DDBJ databases">
        <title>Cultivation of a novel Methanohalophilus strain from Kebrit Deep of the Red Sea and a genomic comparison of members of the genus Methanohalophilus.</title>
        <authorList>
            <person name="Guan Y."/>
            <person name="Ngugi D.K."/>
            <person name="Stingl U."/>
        </authorList>
    </citation>
    <scope>NUCLEOTIDE SEQUENCE [LARGE SCALE GENOMIC DNA]</scope>
    <source>
        <strain evidence="7 11">DSM 3094</strain>
    </source>
</reference>
<dbReference type="PROSITE" id="PS51257">
    <property type="entry name" value="PROKAR_LIPOPROTEIN"/>
    <property type="match status" value="1"/>
</dbReference>
<comment type="subcellular location">
    <subcellularLocation>
        <location evidence="1">Membrane</location>
    </subcellularLocation>
</comment>
<gene>
    <name evidence="6" type="ORF">BHR79_08920</name>
    <name evidence="7" type="ORF">EFE40_06355</name>
    <name evidence="8" type="ORF">SAMN04515625_0693</name>
</gene>
<dbReference type="RefSeq" id="WP_072562010.1">
    <property type="nucleotide sequence ID" value="NZ_CP017921.1"/>
</dbReference>
<name>A0A1L3Q3Z8_9EURY</name>
<proteinExistence type="predicted"/>
<dbReference type="InterPro" id="IPR051010">
    <property type="entry name" value="BCAA_transport"/>
</dbReference>
<sequence length="411" mass="45130">MKKFTGFLVAILILSTLGMGCTESTEESATESADITIGALLPVTGDLDSIGVASQTALEMSRKDINNYFSGLGSDKNVEVIIRDTEDNPAKALEQLKSLDEMGIKIVIGPQSSNNAEAVLEYAENNGIVLLSTASTAPSLAVADDNLFRLVPDDSNQGMVLATMMKEEKVDTVIPIYRNDTWGNGLREETAKHFDGTVMEGISYESATEDFSAEIEALNGKVISATSDSNEDSVAVLLCSYEEVTEIFALAGEYPALSNVRWYGSDGVALNEKLLEEEVASFAVTTNLRAPIYGYEEENDRYQVVESRIEEELGRAPETYALAAYDALWLATFVDLDAVPENDESTKLAMDTLSDTYFGVTGWTKLDENGDRIHWDYDIWAIGENDGNYEWKLDARYQVDPGEEGKLMYVE</sequence>
<evidence type="ECO:0000313" key="11">
    <source>
        <dbReference type="Proteomes" id="UP000267921"/>
    </source>
</evidence>
<dbReference type="KEGG" id="mhaz:BHR79_08920"/>
<dbReference type="GO" id="GO:0016020">
    <property type="term" value="C:membrane"/>
    <property type="evidence" value="ECO:0007669"/>
    <property type="project" value="UniProtKB-SubCell"/>
</dbReference>
<evidence type="ECO:0000313" key="7">
    <source>
        <dbReference type="EMBL" id="RNI09079.1"/>
    </source>
</evidence>
<dbReference type="Proteomes" id="UP000186879">
    <property type="component" value="Chromosome"/>
</dbReference>
<reference evidence="8 10" key="2">
    <citation type="submission" date="2016-10" db="EMBL/GenBank/DDBJ databases">
        <authorList>
            <person name="de Groot N.N."/>
        </authorList>
    </citation>
    <scope>NUCLEOTIDE SEQUENCE [LARGE SCALE GENOMIC DNA]</scope>
    <source>
        <strain evidence="8 10">Z-7982</strain>
    </source>
</reference>
<dbReference type="EMBL" id="RJJG01000004">
    <property type="protein sequence ID" value="RNI09079.1"/>
    <property type="molecule type" value="Genomic_DNA"/>
</dbReference>
<dbReference type="AlphaFoldDB" id="A0A1L3Q3Z8"/>
<dbReference type="STRING" id="2177.BHR79_08920"/>
<evidence type="ECO:0000313" key="9">
    <source>
        <dbReference type="Proteomes" id="UP000186879"/>
    </source>
</evidence>
<evidence type="ECO:0000256" key="1">
    <source>
        <dbReference type="ARBA" id="ARBA00004370"/>
    </source>
</evidence>
<organism evidence="6 9">
    <name type="scientific">Methanohalophilus halophilus</name>
    <dbReference type="NCBI Taxonomy" id="2177"/>
    <lineage>
        <taxon>Archaea</taxon>
        <taxon>Methanobacteriati</taxon>
        <taxon>Methanobacteriota</taxon>
        <taxon>Stenosarchaea group</taxon>
        <taxon>Methanomicrobia</taxon>
        <taxon>Methanosarcinales</taxon>
        <taxon>Methanosarcinaceae</taxon>
        <taxon>Methanohalophilus</taxon>
    </lineage>
</organism>
<keyword evidence="4" id="KW-0472">Membrane</keyword>
<evidence type="ECO:0000256" key="2">
    <source>
        <dbReference type="ARBA" id="ARBA00022692"/>
    </source>
</evidence>
<evidence type="ECO:0000256" key="3">
    <source>
        <dbReference type="ARBA" id="ARBA00022989"/>
    </source>
</evidence>
<dbReference type="Proteomes" id="UP000198669">
    <property type="component" value="Unassembled WGS sequence"/>
</dbReference>
<evidence type="ECO:0000313" key="6">
    <source>
        <dbReference type="EMBL" id="APH39588.1"/>
    </source>
</evidence>
<dbReference type="OrthoDB" id="21336at2157"/>
<dbReference type="SUPFAM" id="SSF53822">
    <property type="entry name" value="Periplasmic binding protein-like I"/>
    <property type="match status" value="1"/>
</dbReference>
<evidence type="ECO:0000256" key="4">
    <source>
        <dbReference type="ARBA" id="ARBA00023136"/>
    </source>
</evidence>
<dbReference type="InterPro" id="IPR028082">
    <property type="entry name" value="Peripla_BP_I"/>
</dbReference>
<dbReference type="InterPro" id="IPR001828">
    <property type="entry name" value="ANF_lig-bd_rcpt"/>
</dbReference>
<protein>
    <submittedName>
        <fullName evidence="6 7">ABC transporter substrate-binding protein</fullName>
    </submittedName>
    <submittedName>
        <fullName evidence="8">Amino acid/amide ABC transporter substrate-binding protein, HAAT family</fullName>
    </submittedName>
</protein>
<reference evidence="6 9" key="1">
    <citation type="submission" date="2016-10" db="EMBL/GenBank/DDBJ databases">
        <title>Methanohalophilus halophilus.</title>
        <authorList>
            <person name="L'haridon S."/>
        </authorList>
    </citation>
    <scope>NUCLEOTIDE SEQUENCE [LARGE SCALE GENOMIC DNA]</scope>
    <source>
        <strain evidence="6 9">Z-7982</strain>
    </source>
</reference>
<evidence type="ECO:0000313" key="8">
    <source>
        <dbReference type="EMBL" id="SDW32012.1"/>
    </source>
</evidence>
<keyword evidence="3" id="KW-1133">Transmembrane helix</keyword>
<dbReference type="Pfam" id="PF01094">
    <property type="entry name" value="ANF_receptor"/>
    <property type="match status" value="1"/>
</dbReference>
<dbReference type="EMBL" id="FNMU01000002">
    <property type="protein sequence ID" value="SDW32012.1"/>
    <property type="molecule type" value="Genomic_DNA"/>
</dbReference>
<dbReference type="PANTHER" id="PTHR30483:SF40">
    <property type="entry name" value="HISTIDINE KINASE"/>
    <property type="match status" value="1"/>
</dbReference>
<dbReference type="PANTHER" id="PTHR30483">
    <property type="entry name" value="LEUCINE-SPECIFIC-BINDING PROTEIN"/>
    <property type="match status" value="1"/>
</dbReference>